<dbReference type="InterPro" id="IPR018289">
    <property type="entry name" value="MULE_transposase_dom"/>
</dbReference>
<reference evidence="3" key="2">
    <citation type="submission" date="2025-08" db="UniProtKB">
        <authorList>
            <consortium name="RefSeq"/>
        </authorList>
    </citation>
    <scope>IDENTIFICATION</scope>
    <source>
        <tissue evidence="3">Leaf</tissue>
    </source>
</reference>
<dbReference type="KEGG" id="vra:106766349"/>
<dbReference type="AlphaFoldDB" id="A0A1S3UKV3"/>
<protein>
    <submittedName>
        <fullName evidence="3">Uncharacterized protein LOC106766349</fullName>
    </submittedName>
</protein>
<proteinExistence type="predicted"/>
<organism evidence="2 3">
    <name type="scientific">Vigna radiata var. radiata</name>
    <name type="common">Mung bean</name>
    <name type="synonym">Phaseolus aureus</name>
    <dbReference type="NCBI Taxonomy" id="3916"/>
    <lineage>
        <taxon>Eukaryota</taxon>
        <taxon>Viridiplantae</taxon>
        <taxon>Streptophyta</taxon>
        <taxon>Embryophyta</taxon>
        <taxon>Tracheophyta</taxon>
        <taxon>Spermatophyta</taxon>
        <taxon>Magnoliopsida</taxon>
        <taxon>eudicotyledons</taxon>
        <taxon>Gunneridae</taxon>
        <taxon>Pentapetalae</taxon>
        <taxon>rosids</taxon>
        <taxon>fabids</taxon>
        <taxon>Fabales</taxon>
        <taxon>Fabaceae</taxon>
        <taxon>Papilionoideae</taxon>
        <taxon>50 kb inversion clade</taxon>
        <taxon>NPAAA clade</taxon>
        <taxon>indigoferoid/millettioid clade</taxon>
        <taxon>Phaseoleae</taxon>
        <taxon>Vigna</taxon>
    </lineage>
</organism>
<dbReference type="Proteomes" id="UP000087766">
    <property type="component" value="Chromosome 7"/>
</dbReference>
<accession>A0A1S3UKV3</accession>
<dbReference type="OrthoDB" id="1396815at2759"/>
<dbReference type="PANTHER" id="PTHR31973">
    <property type="entry name" value="POLYPROTEIN, PUTATIVE-RELATED"/>
    <property type="match status" value="1"/>
</dbReference>
<sequence length="237" mass="27698">MNAKWWSETLDTILLENPNLKINEIRSKSLRKWNTNVTLSKARRAKLMASCKVEGSFKDQFTRIYDYAHELLRCNPGSTVKVKVDSENGQTIFQRFNYKGELLTVVGRDPNEKMLPLAYAIMEVENKETWSWFLELLIEDLGGTEVCDACTFMSDQQKGLLPVLFELLPRAEHRFCMRHLYANFRKKIQRAHLKTLTWKAATSTYPQAWKREILNMKEVNVEAYKYLIVIPPRLSSN</sequence>
<dbReference type="RefSeq" id="XP_014506569.1">
    <property type="nucleotide sequence ID" value="XM_014651083.1"/>
</dbReference>
<gene>
    <name evidence="3" type="primary">LOC106766349</name>
</gene>
<dbReference type="STRING" id="3916.A0A1S3UKV3"/>
<evidence type="ECO:0000313" key="2">
    <source>
        <dbReference type="Proteomes" id="UP000087766"/>
    </source>
</evidence>
<evidence type="ECO:0000313" key="3">
    <source>
        <dbReference type="RefSeq" id="XP_014506569.1"/>
    </source>
</evidence>
<dbReference type="Pfam" id="PF10551">
    <property type="entry name" value="MULE"/>
    <property type="match status" value="1"/>
</dbReference>
<reference evidence="2" key="1">
    <citation type="journal article" date="2014" name="Nat. Commun.">
        <title>Genome sequence of mungbean and insights into evolution within Vigna species.</title>
        <authorList>
            <person name="Kang Y.J."/>
            <person name="Kim S.K."/>
            <person name="Kim M.Y."/>
            <person name="Lestari P."/>
            <person name="Kim K.H."/>
            <person name="Ha B.K."/>
            <person name="Jun T.H."/>
            <person name="Hwang W.J."/>
            <person name="Lee T."/>
            <person name="Lee J."/>
            <person name="Shim S."/>
            <person name="Yoon M.Y."/>
            <person name="Jang Y.E."/>
            <person name="Han K.S."/>
            <person name="Taeprayoon P."/>
            <person name="Yoon N."/>
            <person name="Somta P."/>
            <person name="Tanya P."/>
            <person name="Kim K.S."/>
            <person name="Gwag J.G."/>
            <person name="Moon J.K."/>
            <person name="Lee Y.H."/>
            <person name="Park B.S."/>
            <person name="Bombarely A."/>
            <person name="Doyle J.J."/>
            <person name="Jackson S.A."/>
            <person name="Schafleitner R."/>
            <person name="Srinives P."/>
            <person name="Varshney R.K."/>
            <person name="Lee S.H."/>
        </authorList>
    </citation>
    <scope>NUCLEOTIDE SEQUENCE [LARGE SCALE GENOMIC DNA]</scope>
    <source>
        <strain evidence="2">cv. VC1973A</strain>
    </source>
</reference>
<evidence type="ECO:0000259" key="1">
    <source>
        <dbReference type="Pfam" id="PF10551"/>
    </source>
</evidence>
<dbReference type="PANTHER" id="PTHR31973:SF187">
    <property type="entry name" value="MUTATOR TRANSPOSASE MUDRA PROTEIN"/>
    <property type="match status" value="1"/>
</dbReference>
<name>A0A1S3UKV3_VIGRR</name>
<dbReference type="GeneID" id="106766349"/>
<keyword evidence="2" id="KW-1185">Reference proteome</keyword>
<feature type="domain" description="MULE transposase" evidence="1">
    <location>
        <begin position="93"/>
        <end position="183"/>
    </location>
</feature>